<keyword evidence="2" id="KW-0229">DNA integration</keyword>
<evidence type="ECO:0000313" key="6">
    <source>
        <dbReference type="EMBL" id="TPF75418.1"/>
    </source>
</evidence>
<dbReference type="RefSeq" id="WP_140904856.1">
    <property type="nucleotide sequence ID" value="NZ_JBHTMD010000013.1"/>
</dbReference>
<feature type="domain" description="Tyr recombinase" evidence="5">
    <location>
        <begin position="10"/>
        <end position="188"/>
    </location>
</feature>
<dbReference type="AlphaFoldDB" id="A0A502BQJ7"/>
<evidence type="ECO:0000259" key="5">
    <source>
        <dbReference type="PROSITE" id="PS51898"/>
    </source>
</evidence>
<comment type="similarity">
    <text evidence="1">Belongs to the 'phage' integrase family.</text>
</comment>
<dbReference type="GO" id="GO:0006310">
    <property type="term" value="P:DNA recombination"/>
    <property type="evidence" value="ECO:0007669"/>
    <property type="project" value="UniProtKB-KW"/>
</dbReference>
<organism evidence="6 7">
    <name type="scientific">Brucella gallinifaecis</name>
    <dbReference type="NCBI Taxonomy" id="215590"/>
    <lineage>
        <taxon>Bacteria</taxon>
        <taxon>Pseudomonadati</taxon>
        <taxon>Pseudomonadota</taxon>
        <taxon>Alphaproteobacteria</taxon>
        <taxon>Hyphomicrobiales</taxon>
        <taxon>Brucellaceae</taxon>
        <taxon>Brucella/Ochrobactrum group</taxon>
        <taxon>Brucella</taxon>
    </lineage>
</organism>
<gene>
    <name evidence="6" type="ORF">FHY56_09145</name>
</gene>
<proteinExistence type="inferred from homology"/>
<dbReference type="EMBL" id="VEWJ01000005">
    <property type="protein sequence ID" value="TPF75418.1"/>
    <property type="molecule type" value="Genomic_DNA"/>
</dbReference>
<dbReference type="OrthoDB" id="9801717at2"/>
<reference evidence="6 7" key="1">
    <citation type="journal article" date="2003" name="Int. J. Syst. Evol. Microbiol.">
        <title>Towards a standardized format for the description of a novel species (of an established genus): Ochrobactrum gallinifaecis sp. nov.</title>
        <authorList>
            <person name="Kampfer P."/>
            <person name="Buczolits S."/>
            <person name="Albrecht A."/>
            <person name="Busse H.J."/>
            <person name="Stackebrandt E."/>
        </authorList>
    </citation>
    <scope>NUCLEOTIDE SEQUENCE [LARGE SCALE GENOMIC DNA]</scope>
    <source>
        <strain evidence="6 7">ISO 196</strain>
    </source>
</reference>
<dbReference type="InterPro" id="IPR011010">
    <property type="entry name" value="DNA_brk_join_enz"/>
</dbReference>
<evidence type="ECO:0000256" key="1">
    <source>
        <dbReference type="ARBA" id="ARBA00008857"/>
    </source>
</evidence>
<protein>
    <submittedName>
        <fullName evidence="6">Site-specific integrase</fullName>
    </submittedName>
</protein>
<dbReference type="CDD" id="cd00397">
    <property type="entry name" value="DNA_BRE_C"/>
    <property type="match status" value="1"/>
</dbReference>
<sequence length="199" mass="22890">MYFSVITDKGQRKYLTQAEREQFLNKSKEMKLEIYTFCRLLAETGCRISEALNLRREHIDVAEKMVSIETLKKRRAGTFRRVPVSDATLLALISSYANNNNGNVEGHGRLWNWSRMTGYRYVCNVMKKANIKGDCASPKGLRHGFAVAALQSGAPLNLVQRWLGHSHWNTTAIYADMIDNEERFFAEKIWFAQNQDAHL</sequence>
<dbReference type="GO" id="GO:0015074">
    <property type="term" value="P:DNA integration"/>
    <property type="evidence" value="ECO:0007669"/>
    <property type="project" value="UniProtKB-KW"/>
</dbReference>
<dbReference type="InterPro" id="IPR050090">
    <property type="entry name" value="Tyrosine_recombinase_XerCD"/>
</dbReference>
<dbReference type="PROSITE" id="PS51898">
    <property type="entry name" value="TYR_RECOMBINASE"/>
    <property type="match status" value="1"/>
</dbReference>
<dbReference type="SUPFAM" id="SSF56349">
    <property type="entry name" value="DNA breaking-rejoining enzymes"/>
    <property type="match status" value="1"/>
</dbReference>
<evidence type="ECO:0000256" key="4">
    <source>
        <dbReference type="ARBA" id="ARBA00023172"/>
    </source>
</evidence>
<dbReference type="InterPro" id="IPR013762">
    <property type="entry name" value="Integrase-like_cat_sf"/>
</dbReference>
<dbReference type="Proteomes" id="UP000315388">
    <property type="component" value="Unassembled WGS sequence"/>
</dbReference>
<evidence type="ECO:0000313" key="7">
    <source>
        <dbReference type="Proteomes" id="UP000315388"/>
    </source>
</evidence>
<dbReference type="PANTHER" id="PTHR30349">
    <property type="entry name" value="PHAGE INTEGRASE-RELATED"/>
    <property type="match status" value="1"/>
</dbReference>
<dbReference type="Gene3D" id="1.10.443.10">
    <property type="entry name" value="Intergrase catalytic core"/>
    <property type="match status" value="1"/>
</dbReference>
<dbReference type="Pfam" id="PF00589">
    <property type="entry name" value="Phage_integrase"/>
    <property type="match status" value="1"/>
</dbReference>
<accession>A0A502BQJ7</accession>
<dbReference type="GO" id="GO:0003677">
    <property type="term" value="F:DNA binding"/>
    <property type="evidence" value="ECO:0007669"/>
    <property type="project" value="UniProtKB-KW"/>
</dbReference>
<keyword evidence="7" id="KW-1185">Reference proteome</keyword>
<dbReference type="InterPro" id="IPR002104">
    <property type="entry name" value="Integrase_catalytic"/>
</dbReference>
<keyword evidence="3" id="KW-0238">DNA-binding</keyword>
<keyword evidence="4" id="KW-0233">DNA recombination</keyword>
<evidence type="ECO:0000256" key="2">
    <source>
        <dbReference type="ARBA" id="ARBA00022908"/>
    </source>
</evidence>
<name>A0A502BQJ7_9HYPH</name>
<dbReference type="PANTHER" id="PTHR30349:SF41">
    <property type="entry name" value="INTEGRASE_RECOMBINASE PROTEIN MJ0367-RELATED"/>
    <property type="match status" value="1"/>
</dbReference>
<comment type="caution">
    <text evidence="6">The sequence shown here is derived from an EMBL/GenBank/DDBJ whole genome shotgun (WGS) entry which is preliminary data.</text>
</comment>
<evidence type="ECO:0000256" key="3">
    <source>
        <dbReference type="ARBA" id="ARBA00023125"/>
    </source>
</evidence>